<accession>A0A4V6YAU3</accession>
<evidence type="ECO:0000313" key="3">
    <source>
        <dbReference type="Proteomes" id="UP000308133"/>
    </source>
</evidence>
<dbReference type="EMBL" id="PTQR01000068">
    <property type="protein sequence ID" value="TKX22262.1"/>
    <property type="molecule type" value="Genomic_DNA"/>
</dbReference>
<organism evidence="2 3">
    <name type="scientific">Elsinoe australis</name>
    <dbReference type="NCBI Taxonomy" id="40998"/>
    <lineage>
        <taxon>Eukaryota</taxon>
        <taxon>Fungi</taxon>
        <taxon>Dikarya</taxon>
        <taxon>Ascomycota</taxon>
        <taxon>Pezizomycotina</taxon>
        <taxon>Dothideomycetes</taxon>
        <taxon>Dothideomycetidae</taxon>
        <taxon>Myriangiales</taxon>
        <taxon>Elsinoaceae</taxon>
        <taxon>Elsinoe</taxon>
    </lineage>
</organism>
<gene>
    <name evidence="2" type="ORF">C1H76_5552</name>
</gene>
<comment type="caution">
    <text evidence="2">The sequence shown here is derived from an EMBL/GenBank/DDBJ whole genome shotgun (WGS) entry which is preliminary data.</text>
</comment>
<reference evidence="2 3" key="1">
    <citation type="submission" date="2018-02" db="EMBL/GenBank/DDBJ databases">
        <title>Draft genome sequences of Elsinoe sp., causing black scab on jojoba.</title>
        <authorList>
            <person name="Stodart B."/>
            <person name="Jeffress S."/>
            <person name="Ash G."/>
            <person name="Arun Chinnappa K."/>
        </authorList>
    </citation>
    <scope>NUCLEOTIDE SEQUENCE [LARGE SCALE GENOMIC DNA]</scope>
    <source>
        <strain evidence="2 3">Hillstone_2</strain>
    </source>
</reference>
<dbReference type="Proteomes" id="UP000308133">
    <property type="component" value="Unassembled WGS sequence"/>
</dbReference>
<evidence type="ECO:0000256" key="1">
    <source>
        <dbReference type="SAM" id="MobiDB-lite"/>
    </source>
</evidence>
<feature type="region of interest" description="Disordered" evidence="1">
    <location>
        <begin position="1"/>
        <end position="27"/>
    </location>
</feature>
<sequence>MKRMIDDVEGEAGANNPDAKKAKIDKTASSTQQLTVSTIRVIIDTPDLPAKPRRVFLSSLPGEIITKICGHIYSDQVYHIVLRRNGRFFTRQSSQPLGIILASKQFSSVGLRSLYQDANFVLGGLDCVALFCRRLSLGALDLITVLEVEQFAESSPPLRPWLFLGRELEKLRNLKELHVYMLQHVGSSLSTREIRKHLDELENELYLRRLLDDNDEPFKIFATAPRAWCTQEQAEQDKWLEDSDNYQGYHGVRFSEKCWVW</sequence>
<name>A0A4V6YAU3_9PEZI</name>
<proteinExistence type="predicted"/>
<dbReference type="AlphaFoldDB" id="A0A4V6YAU3"/>
<protein>
    <submittedName>
        <fullName evidence="2">Uncharacterized protein</fullName>
    </submittedName>
</protein>
<evidence type="ECO:0000313" key="2">
    <source>
        <dbReference type="EMBL" id="TKX22262.1"/>
    </source>
</evidence>